<accession>A0A0L8I6W9</accession>
<gene>
    <name evidence="1" type="ORF">OCBIM_22030819mg</name>
</gene>
<name>A0A0L8I6W9_OCTBM</name>
<proteinExistence type="predicted"/>
<dbReference type="AlphaFoldDB" id="A0A0L8I6W9"/>
<evidence type="ECO:0000313" key="1">
    <source>
        <dbReference type="EMBL" id="KOF97228.1"/>
    </source>
</evidence>
<protein>
    <submittedName>
        <fullName evidence="1">Uncharacterized protein</fullName>
    </submittedName>
</protein>
<sequence length="82" mass="9992">MSIFNILINGEPVIILDLYAKKKKESLQIRWRNTNVHICFFIFCTQEHCRMHNVFCFLIHKNTLHLRIVNVHPNIQFWLRSR</sequence>
<dbReference type="EMBL" id="KQ416371">
    <property type="protein sequence ID" value="KOF97228.1"/>
    <property type="molecule type" value="Genomic_DNA"/>
</dbReference>
<reference evidence="1" key="1">
    <citation type="submission" date="2015-07" db="EMBL/GenBank/DDBJ databases">
        <title>MeaNS - Measles Nucleotide Surveillance Program.</title>
        <authorList>
            <person name="Tran T."/>
            <person name="Druce J."/>
        </authorList>
    </citation>
    <scope>NUCLEOTIDE SEQUENCE</scope>
    <source>
        <strain evidence="1">UCB-OBI-ISO-001</strain>
        <tissue evidence="1">Gonad</tissue>
    </source>
</reference>
<organism evidence="1">
    <name type="scientific">Octopus bimaculoides</name>
    <name type="common">California two-spotted octopus</name>
    <dbReference type="NCBI Taxonomy" id="37653"/>
    <lineage>
        <taxon>Eukaryota</taxon>
        <taxon>Metazoa</taxon>
        <taxon>Spiralia</taxon>
        <taxon>Lophotrochozoa</taxon>
        <taxon>Mollusca</taxon>
        <taxon>Cephalopoda</taxon>
        <taxon>Coleoidea</taxon>
        <taxon>Octopodiformes</taxon>
        <taxon>Octopoda</taxon>
        <taxon>Incirrata</taxon>
        <taxon>Octopodidae</taxon>
        <taxon>Octopus</taxon>
    </lineage>
</organism>